<sequence>MLDSTEFCRMSGLQQKALLDWIEAEWLRPRQTRNGWRFSVIDLMRAKLILDLHDQMGVNDEGIGVILHLVDQIHGLRRALRGTASATVRGVSNSPLRATRPRTRRAAE</sequence>
<dbReference type="Gene3D" id="1.10.1660.10">
    <property type="match status" value="1"/>
</dbReference>
<evidence type="ECO:0000313" key="1">
    <source>
        <dbReference type="EMBL" id="QAS78456.1"/>
    </source>
</evidence>
<protein>
    <recommendedName>
        <fullName evidence="3">Chaperone modulatory protein CbpM</fullName>
    </recommendedName>
</protein>
<evidence type="ECO:0000313" key="2">
    <source>
        <dbReference type="Proteomes" id="UP000220927"/>
    </source>
</evidence>
<dbReference type="Proteomes" id="UP000220927">
    <property type="component" value="Chromosome"/>
</dbReference>
<dbReference type="EMBL" id="CP034998">
    <property type="protein sequence ID" value="QAS78456.1"/>
    <property type="molecule type" value="Genomic_DNA"/>
</dbReference>
<dbReference type="RefSeq" id="WP_082366334.1">
    <property type="nucleotide sequence ID" value="NZ_LJSR01000019.1"/>
</dbReference>
<dbReference type="Pfam" id="PF13591">
    <property type="entry name" value="MerR_2"/>
    <property type="match status" value="1"/>
</dbReference>
<dbReference type="KEGG" id="rad:CO657_10380"/>
<name>A0AAE5WNI9_9HYPH</name>
<gene>
    <name evidence="1" type="ORF">CO657_10380</name>
</gene>
<accession>A0AAE5WNI9</accession>
<keyword evidence="2" id="KW-1185">Reference proteome</keyword>
<organism evidence="1 2">
    <name type="scientific">Rhizobium acidisoli</name>
    <dbReference type="NCBI Taxonomy" id="1538158"/>
    <lineage>
        <taxon>Bacteria</taxon>
        <taxon>Pseudomonadati</taxon>
        <taxon>Pseudomonadota</taxon>
        <taxon>Alphaproteobacteria</taxon>
        <taxon>Hyphomicrobiales</taxon>
        <taxon>Rhizobiaceae</taxon>
        <taxon>Rhizobium/Agrobacterium group</taxon>
        <taxon>Rhizobium</taxon>
    </lineage>
</organism>
<dbReference type="AlphaFoldDB" id="A0AAE5WNI9"/>
<evidence type="ECO:0008006" key="3">
    <source>
        <dbReference type="Google" id="ProtNLM"/>
    </source>
</evidence>
<reference evidence="1 2" key="1">
    <citation type="submission" date="2019-01" db="EMBL/GenBank/DDBJ databases">
        <title>Genomic insights into the origins and evolution of symbiotic genes in the Phaseolus vulgaris microsymbionts.</title>
        <authorList>
            <person name="Tong W."/>
        </authorList>
    </citation>
    <scope>NUCLEOTIDE SEQUENCE [LARGE SCALE GENOMIC DNA]</scope>
    <source>
        <strain evidence="1 2">FH23</strain>
    </source>
</reference>
<proteinExistence type="predicted"/>